<keyword evidence="2" id="KW-1185">Reference proteome</keyword>
<accession>A0ABV7DFS7</accession>
<dbReference type="Pfam" id="PF16867">
    <property type="entry name" value="DMSP_lyase"/>
    <property type="match status" value="1"/>
</dbReference>
<dbReference type="InterPro" id="IPR011051">
    <property type="entry name" value="RmlC_Cupin_sf"/>
</dbReference>
<dbReference type="InterPro" id="IPR031723">
    <property type="entry name" value="DMSP_lyase"/>
</dbReference>
<dbReference type="GO" id="GO:0016829">
    <property type="term" value="F:lyase activity"/>
    <property type="evidence" value="ECO:0007669"/>
    <property type="project" value="UniProtKB-KW"/>
</dbReference>
<organism evidence="1 2">
    <name type="scientific">Shinella pollutisoli</name>
    <dbReference type="NCBI Taxonomy" id="2250594"/>
    <lineage>
        <taxon>Bacteria</taxon>
        <taxon>Pseudomonadati</taxon>
        <taxon>Pseudomonadota</taxon>
        <taxon>Alphaproteobacteria</taxon>
        <taxon>Hyphomicrobiales</taxon>
        <taxon>Rhizobiaceae</taxon>
        <taxon>Shinella</taxon>
    </lineage>
</organism>
<proteinExistence type="predicted"/>
<evidence type="ECO:0000313" key="1">
    <source>
        <dbReference type="EMBL" id="MFC3073468.1"/>
    </source>
</evidence>
<name>A0ABV7DFS7_9HYPH</name>
<reference evidence="2" key="1">
    <citation type="journal article" date="2019" name="Int. J. Syst. Evol. Microbiol.">
        <title>The Global Catalogue of Microorganisms (GCM) 10K type strain sequencing project: providing services to taxonomists for standard genome sequencing and annotation.</title>
        <authorList>
            <consortium name="The Broad Institute Genomics Platform"/>
            <consortium name="The Broad Institute Genome Sequencing Center for Infectious Disease"/>
            <person name="Wu L."/>
            <person name="Ma J."/>
        </authorList>
    </citation>
    <scope>NUCLEOTIDE SEQUENCE [LARGE SCALE GENOMIC DNA]</scope>
    <source>
        <strain evidence="2">KCTC 52677</strain>
    </source>
</reference>
<protein>
    <submittedName>
        <fullName evidence="1">Dimethylsulfoniopropionate lyase</fullName>
    </submittedName>
</protein>
<dbReference type="Gene3D" id="2.60.120.10">
    <property type="entry name" value="Jelly Rolls"/>
    <property type="match status" value="1"/>
</dbReference>
<dbReference type="SUPFAM" id="SSF51182">
    <property type="entry name" value="RmlC-like cupins"/>
    <property type="match status" value="1"/>
</dbReference>
<dbReference type="InterPro" id="IPR014710">
    <property type="entry name" value="RmlC-like_jellyroll"/>
</dbReference>
<gene>
    <name evidence="1" type="ORF">ACFOHH_10165</name>
</gene>
<dbReference type="RefSeq" id="WP_257318217.1">
    <property type="nucleotide sequence ID" value="NZ_JANFDG010000044.1"/>
</dbReference>
<dbReference type="Proteomes" id="UP001595377">
    <property type="component" value="Unassembled WGS sequence"/>
</dbReference>
<keyword evidence="1" id="KW-0456">Lyase</keyword>
<sequence>MSTIERSPALQGFLDAVKKAVETGAPRPETQACLRRVFAALATPKPETIGDGARLPACDLLDAALEPAIRRGGALKDVALGIAALAPLLSWDRREGAAPTASESFRDGHANTMIVGPGGIEDRRDVWVGLSLLAPDVRYPDHNHSPEEIYLVLTDGRFRHGDDDWETPGIGGTFHNKPGIVHAMASSGHSPFLAVWCLFDPRAT</sequence>
<dbReference type="EMBL" id="JBHRSP010000016">
    <property type="protein sequence ID" value="MFC3073468.1"/>
    <property type="molecule type" value="Genomic_DNA"/>
</dbReference>
<evidence type="ECO:0000313" key="2">
    <source>
        <dbReference type="Proteomes" id="UP001595377"/>
    </source>
</evidence>
<comment type="caution">
    <text evidence="1">The sequence shown here is derived from an EMBL/GenBank/DDBJ whole genome shotgun (WGS) entry which is preliminary data.</text>
</comment>